<evidence type="ECO:0000256" key="1">
    <source>
        <dbReference type="SAM" id="Phobius"/>
    </source>
</evidence>
<keyword evidence="1" id="KW-1133">Transmembrane helix</keyword>
<sequence length="48" mass="5188">MELANPWRPPHGRRLPSRERMLLLLTGAAIAAVGVVLSGGEMLGHWLG</sequence>
<proteinExistence type="predicted"/>
<organism evidence="2 3">
    <name type="scientific">Methylobacterium indicum</name>
    <dbReference type="NCBI Taxonomy" id="1775910"/>
    <lineage>
        <taxon>Bacteria</taxon>
        <taxon>Pseudomonadati</taxon>
        <taxon>Pseudomonadota</taxon>
        <taxon>Alphaproteobacteria</taxon>
        <taxon>Hyphomicrobiales</taxon>
        <taxon>Methylobacteriaceae</taxon>
        <taxon>Methylobacterium</taxon>
    </lineage>
</organism>
<gene>
    <name evidence="2" type="ORF">mvi_47530</name>
</gene>
<reference evidence="2" key="1">
    <citation type="submission" date="2020-11" db="EMBL/GenBank/DDBJ databases">
        <title>Complete genome sequence of a novel pathogenic Methylobacterium strain isolated from rice in Vietnam.</title>
        <authorList>
            <person name="Lai K."/>
            <person name="Okazaki S."/>
            <person name="Higashi K."/>
            <person name="Mori H."/>
            <person name="Toyoda A."/>
            <person name="Kurokawa K."/>
        </authorList>
    </citation>
    <scope>NUCLEOTIDE SEQUENCE</scope>
    <source>
        <strain evidence="2">VL1</strain>
    </source>
</reference>
<dbReference type="Proteomes" id="UP000663508">
    <property type="component" value="Chromosome"/>
</dbReference>
<dbReference type="KEGG" id="mind:mvi_47530"/>
<keyword evidence="1" id="KW-0472">Membrane</keyword>
<dbReference type="EMBL" id="AP024145">
    <property type="protein sequence ID" value="BCM86292.1"/>
    <property type="molecule type" value="Genomic_DNA"/>
</dbReference>
<feature type="transmembrane region" description="Helical" evidence="1">
    <location>
        <begin position="21"/>
        <end position="40"/>
    </location>
</feature>
<dbReference type="AlphaFoldDB" id="A0A8H8WYI1"/>
<protein>
    <submittedName>
        <fullName evidence="2">Uncharacterized protein</fullName>
    </submittedName>
</protein>
<accession>A0A8H8WYI1</accession>
<evidence type="ECO:0000313" key="3">
    <source>
        <dbReference type="Proteomes" id="UP000663508"/>
    </source>
</evidence>
<dbReference type="RefSeq" id="WP_158004075.1">
    <property type="nucleotide sequence ID" value="NZ_AP024145.1"/>
</dbReference>
<name>A0A8H8WYI1_9HYPH</name>
<evidence type="ECO:0000313" key="2">
    <source>
        <dbReference type="EMBL" id="BCM86292.1"/>
    </source>
</evidence>
<keyword evidence="1" id="KW-0812">Transmembrane</keyword>